<proteinExistence type="inferred from homology"/>
<dbReference type="Pfam" id="PF04231">
    <property type="entry name" value="Endonuclease_1"/>
    <property type="match status" value="1"/>
</dbReference>
<dbReference type="InterPro" id="IPR044925">
    <property type="entry name" value="His-Me_finger_sf"/>
</dbReference>
<dbReference type="InterPro" id="IPR026444">
    <property type="entry name" value="Secre_tail"/>
</dbReference>
<evidence type="ECO:0000313" key="6">
    <source>
        <dbReference type="EMBL" id="TXB64356.1"/>
    </source>
</evidence>
<dbReference type="PANTHER" id="PTHR33607">
    <property type="entry name" value="ENDONUCLEASE-1"/>
    <property type="match status" value="1"/>
</dbReference>
<dbReference type="InterPro" id="IPR007346">
    <property type="entry name" value="Endonuclease-I"/>
</dbReference>
<evidence type="ECO:0000256" key="4">
    <source>
        <dbReference type="ARBA" id="ARBA00022801"/>
    </source>
</evidence>
<gene>
    <name evidence="6" type="ORF">FRY74_11230</name>
</gene>
<keyword evidence="2" id="KW-0540">Nuclease</keyword>
<dbReference type="NCBIfam" id="TIGR04183">
    <property type="entry name" value="Por_Secre_tail"/>
    <property type="match status" value="1"/>
</dbReference>
<feature type="domain" description="Secretion system C-terminal sorting" evidence="5">
    <location>
        <begin position="277"/>
        <end position="350"/>
    </location>
</feature>
<dbReference type="SUPFAM" id="SSF54060">
    <property type="entry name" value="His-Me finger endonucleases"/>
    <property type="match status" value="1"/>
</dbReference>
<dbReference type="GO" id="GO:0016787">
    <property type="term" value="F:hydrolase activity"/>
    <property type="evidence" value="ECO:0007669"/>
    <property type="project" value="UniProtKB-KW"/>
</dbReference>
<dbReference type="Proteomes" id="UP000321721">
    <property type="component" value="Unassembled WGS sequence"/>
</dbReference>
<accession>A0A5C6RPS5</accession>
<evidence type="ECO:0000259" key="5">
    <source>
        <dbReference type="Pfam" id="PF18962"/>
    </source>
</evidence>
<evidence type="ECO:0000313" key="7">
    <source>
        <dbReference type="Proteomes" id="UP000321721"/>
    </source>
</evidence>
<keyword evidence="7" id="KW-1185">Reference proteome</keyword>
<dbReference type="OrthoDB" id="5485925at2"/>
<comment type="similarity">
    <text evidence="1">Belongs to the EndA/NucM nuclease family.</text>
</comment>
<dbReference type="EMBL" id="VOOS01000005">
    <property type="protein sequence ID" value="TXB64356.1"/>
    <property type="molecule type" value="Genomic_DNA"/>
</dbReference>
<evidence type="ECO:0000256" key="3">
    <source>
        <dbReference type="ARBA" id="ARBA00022729"/>
    </source>
</evidence>
<dbReference type="Pfam" id="PF18962">
    <property type="entry name" value="Por_Secre_tail"/>
    <property type="match status" value="1"/>
</dbReference>
<dbReference type="RefSeq" id="WP_147101660.1">
    <property type="nucleotide sequence ID" value="NZ_VOOS01000005.1"/>
</dbReference>
<evidence type="ECO:0000256" key="2">
    <source>
        <dbReference type="ARBA" id="ARBA00022722"/>
    </source>
</evidence>
<dbReference type="PANTHER" id="PTHR33607:SF2">
    <property type="entry name" value="ENDONUCLEASE-1"/>
    <property type="match status" value="1"/>
</dbReference>
<protein>
    <submittedName>
        <fullName evidence="6">T9SS type A sorting domain-containing protein</fullName>
    </submittedName>
</protein>
<evidence type="ECO:0000256" key="1">
    <source>
        <dbReference type="ARBA" id="ARBA00006429"/>
    </source>
</evidence>
<comment type="caution">
    <text evidence="6">The sequence shown here is derived from an EMBL/GenBank/DDBJ whole genome shotgun (WGS) entry which is preliminary data.</text>
</comment>
<keyword evidence="4" id="KW-0378">Hydrolase</keyword>
<dbReference type="AlphaFoldDB" id="A0A5C6RPS5"/>
<organism evidence="6 7">
    <name type="scientific">Vicingus serpentipes</name>
    <dbReference type="NCBI Taxonomy" id="1926625"/>
    <lineage>
        <taxon>Bacteria</taxon>
        <taxon>Pseudomonadati</taxon>
        <taxon>Bacteroidota</taxon>
        <taxon>Flavobacteriia</taxon>
        <taxon>Flavobacteriales</taxon>
        <taxon>Vicingaceae</taxon>
        <taxon>Vicingus</taxon>
    </lineage>
</organism>
<name>A0A5C6RPS5_9FLAO</name>
<keyword evidence="3" id="KW-0732">Signal</keyword>
<dbReference type="GO" id="GO:0004518">
    <property type="term" value="F:nuclease activity"/>
    <property type="evidence" value="ECO:0007669"/>
    <property type="project" value="UniProtKB-KW"/>
</dbReference>
<reference evidence="6 7" key="1">
    <citation type="submission" date="2019-08" db="EMBL/GenBank/DDBJ databases">
        <title>Genome of Vicingus serpentipes NCIMB 15042.</title>
        <authorList>
            <person name="Bowman J.P."/>
        </authorList>
    </citation>
    <scope>NUCLEOTIDE SEQUENCE [LARGE SCALE GENOMIC DNA]</scope>
    <source>
        <strain evidence="6 7">NCIMB 15042</strain>
    </source>
</reference>
<sequence>MKGLFSIICTLFVVSVFGQIPTYYNDVNLTLTGMLLKAELANKITVTHTNELNYSEVWTALQQTDLDLTNPSNVLLLYGYNDGDGDPITDRTRNKNSTGGAVGDWNREHTYAQSLATPGMNTSTPNAGTDAHHLRASDVQMNGNRGNRLFAAGSGNAGNTGLNWYPGDEWKGDVARMMMYMYLRYPSQCLPNNVGVGTSVAIDPAMITLFLDWNAEDTVSAYETNRNNILEGLQGNRNPFIDNPYLATIIWNGTVAQDKWDMTTTITENDLSTNFIVYPNPSSDDVKVKFNENTSKNEELFVYAINGVLVNQFSNEQINTKEIIVKDLPQGIYIFKYKTDKNSIAKKVVIN</sequence>